<dbReference type="InterPro" id="IPR001466">
    <property type="entry name" value="Beta-lactam-related"/>
</dbReference>
<dbReference type="Proteomes" id="UP000614811">
    <property type="component" value="Unassembled WGS sequence"/>
</dbReference>
<dbReference type="InterPro" id="IPR050491">
    <property type="entry name" value="AmpC-like"/>
</dbReference>
<organism evidence="2 3">
    <name type="scientific">Arenicella chitinivorans</name>
    <dbReference type="NCBI Taxonomy" id="1329800"/>
    <lineage>
        <taxon>Bacteria</taxon>
        <taxon>Pseudomonadati</taxon>
        <taxon>Pseudomonadota</taxon>
        <taxon>Gammaproteobacteria</taxon>
        <taxon>Arenicellales</taxon>
        <taxon>Arenicellaceae</taxon>
        <taxon>Arenicella</taxon>
    </lineage>
</organism>
<dbReference type="InterPro" id="IPR012338">
    <property type="entry name" value="Beta-lactam/transpept-like"/>
</dbReference>
<evidence type="ECO:0000259" key="1">
    <source>
        <dbReference type="Pfam" id="PF00144"/>
    </source>
</evidence>
<dbReference type="PANTHER" id="PTHR46825">
    <property type="entry name" value="D-ALANYL-D-ALANINE-CARBOXYPEPTIDASE/ENDOPEPTIDASE AMPH"/>
    <property type="match status" value="1"/>
</dbReference>
<dbReference type="SUPFAM" id="SSF56601">
    <property type="entry name" value="beta-lactamase/transpeptidase-like"/>
    <property type="match status" value="1"/>
</dbReference>
<dbReference type="Gene3D" id="3.40.710.10">
    <property type="entry name" value="DD-peptidase/beta-lactamase superfamily"/>
    <property type="match status" value="1"/>
</dbReference>
<dbReference type="PANTHER" id="PTHR46825:SF12">
    <property type="entry name" value="PENICILLIN-BINDING PROTEIN 4"/>
    <property type="match status" value="1"/>
</dbReference>
<gene>
    <name evidence="2" type="ORF">GCM10008090_22490</name>
</gene>
<name>A0A918VPG2_9GAMM</name>
<feature type="domain" description="Beta-lactamase-related" evidence="1">
    <location>
        <begin position="50"/>
        <end position="363"/>
    </location>
</feature>
<sequence length="383" mass="42088">MPTYYRQLFKRAGFRQHLRHSISILAGLLLLTGCEPEGKKTIESFNDIPSFLKQHKIPAVSVAIIEDFQVKRVITIGESDSNSNLEATDTTLFQLGSVSQSLAAVAMIKALQDHQLSLNADINSILKSWRLVEDRYESKHRISPEMLMSHTAGTNITMYTGYPHGAKLPTIRQILSGQTPNGDPSVILNGTPKVYRYSAGGYSVIQQALMDLRSTSFSNILDTSILQPLGMTNTSFELPLPQHLLRRASTGHNKLGNPLKEKHFDYPELAAAGGWSTAENLARFVVEIQNALRGSSAIGLSRESANELLTPVAYNYALGFDIEKHGEHAYFTNGGANHGFQTLIKGHMSAGMGVAIMTNSDNGFHVITQLAQFIAEEEAWPGY</sequence>
<dbReference type="Pfam" id="PF00144">
    <property type="entry name" value="Beta-lactamase"/>
    <property type="match status" value="1"/>
</dbReference>
<protein>
    <recommendedName>
        <fullName evidence="1">Beta-lactamase-related domain-containing protein</fullName>
    </recommendedName>
</protein>
<evidence type="ECO:0000313" key="3">
    <source>
        <dbReference type="Proteomes" id="UP000614811"/>
    </source>
</evidence>
<reference evidence="2" key="2">
    <citation type="submission" date="2020-09" db="EMBL/GenBank/DDBJ databases">
        <authorList>
            <person name="Sun Q."/>
            <person name="Kim S."/>
        </authorList>
    </citation>
    <scope>NUCLEOTIDE SEQUENCE</scope>
    <source>
        <strain evidence="2">KCTC 12711</strain>
    </source>
</reference>
<dbReference type="RefSeq" id="WP_189401032.1">
    <property type="nucleotide sequence ID" value="NZ_BMXA01000003.1"/>
</dbReference>
<comment type="caution">
    <text evidence="2">The sequence shown here is derived from an EMBL/GenBank/DDBJ whole genome shotgun (WGS) entry which is preliminary data.</text>
</comment>
<evidence type="ECO:0000313" key="2">
    <source>
        <dbReference type="EMBL" id="GHA12126.1"/>
    </source>
</evidence>
<dbReference type="PROSITE" id="PS51257">
    <property type="entry name" value="PROKAR_LIPOPROTEIN"/>
    <property type="match status" value="1"/>
</dbReference>
<dbReference type="AlphaFoldDB" id="A0A918VPG2"/>
<dbReference type="EMBL" id="BMXA01000003">
    <property type="protein sequence ID" value="GHA12126.1"/>
    <property type="molecule type" value="Genomic_DNA"/>
</dbReference>
<reference evidence="2" key="1">
    <citation type="journal article" date="2014" name="Int. J. Syst. Evol. Microbiol.">
        <title>Complete genome sequence of Corynebacterium casei LMG S-19264T (=DSM 44701T), isolated from a smear-ripened cheese.</title>
        <authorList>
            <consortium name="US DOE Joint Genome Institute (JGI-PGF)"/>
            <person name="Walter F."/>
            <person name="Albersmeier A."/>
            <person name="Kalinowski J."/>
            <person name="Ruckert C."/>
        </authorList>
    </citation>
    <scope>NUCLEOTIDE SEQUENCE</scope>
    <source>
        <strain evidence="2">KCTC 12711</strain>
    </source>
</reference>
<accession>A0A918VPG2</accession>
<keyword evidence="3" id="KW-1185">Reference proteome</keyword>
<proteinExistence type="predicted"/>